<organism evidence="3 4">
    <name type="scientific">Triparma laevis f. longispina</name>
    <dbReference type="NCBI Taxonomy" id="1714387"/>
    <lineage>
        <taxon>Eukaryota</taxon>
        <taxon>Sar</taxon>
        <taxon>Stramenopiles</taxon>
        <taxon>Ochrophyta</taxon>
        <taxon>Bolidophyceae</taxon>
        <taxon>Parmales</taxon>
        <taxon>Triparmaceae</taxon>
        <taxon>Triparma</taxon>
    </lineage>
</organism>
<dbReference type="EMBL" id="BRXW01000368">
    <property type="protein sequence ID" value="GMH48585.1"/>
    <property type="molecule type" value="Genomic_DNA"/>
</dbReference>
<sequence length="237" mass="26494">MMFIFLLILVSSMRITTSFAPSIHSPYRLSVSSRHTNPLTTSLHHPLTSLYRTQLFSTDSPSDLDLDNETSPPPSDLPKYRRFLSKINPFKKNDDVPLKEQLLKLGLAAFLAYGFVSNLTYAVMLSLAYYVFTSQSGLSPLLPGQKAPFLAVYTTFFVINNFLRPVRLAIAATVSPYFENFIKFLQKRLRLNRVFATATVIFLFNVVGTFAAMYIGVNIAAFCSGVPPQIGLLFGRA</sequence>
<feature type="signal peptide" evidence="2">
    <location>
        <begin position="1"/>
        <end position="18"/>
    </location>
</feature>
<reference evidence="4" key="1">
    <citation type="journal article" date="2023" name="Commun. Biol.">
        <title>Genome analysis of Parmales, the sister group of diatoms, reveals the evolutionary specialization of diatoms from phago-mixotrophs to photoautotrophs.</title>
        <authorList>
            <person name="Ban H."/>
            <person name="Sato S."/>
            <person name="Yoshikawa S."/>
            <person name="Yamada K."/>
            <person name="Nakamura Y."/>
            <person name="Ichinomiya M."/>
            <person name="Sato N."/>
            <person name="Blanc-Mathieu R."/>
            <person name="Endo H."/>
            <person name="Kuwata A."/>
            <person name="Ogata H."/>
        </authorList>
    </citation>
    <scope>NUCLEOTIDE SEQUENCE [LARGE SCALE GENOMIC DNA]</scope>
    <source>
        <strain evidence="4">NIES 3700</strain>
    </source>
</reference>
<feature type="transmembrane region" description="Helical" evidence="1">
    <location>
        <begin position="194"/>
        <end position="217"/>
    </location>
</feature>
<feature type="chain" id="PRO_5040979033" evidence="2">
    <location>
        <begin position="19"/>
        <end position="237"/>
    </location>
</feature>
<dbReference type="OrthoDB" id="496991at2759"/>
<keyword evidence="4" id="KW-1185">Reference proteome</keyword>
<evidence type="ECO:0000256" key="1">
    <source>
        <dbReference type="SAM" id="Phobius"/>
    </source>
</evidence>
<accession>A0A9W6ZDT8</accession>
<evidence type="ECO:0000256" key="2">
    <source>
        <dbReference type="SAM" id="SignalP"/>
    </source>
</evidence>
<name>A0A9W6ZDT8_9STRA</name>
<keyword evidence="1" id="KW-1133">Transmembrane helix</keyword>
<protein>
    <submittedName>
        <fullName evidence="3">Uncharacterized protein</fullName>
    </submittedName>
</protein>
<keyword evidence="1" id="KW-0812">Transmembrane</keyword>
<evidence type="ECO:0000313" key="4">
    <source>
        <dbReference type="Proteomes" id="UP001165122"/>
    </source>
</evidence>
<evidence type="ECO:0000313" key="3">
    <source>
        <dbReference type="EMBL" id="GMH48585.1"/>
    </source>
</evidence>
<proteinExistence type="predicted"/>
<dbReference type="PANTHER" id="PTHR34370">
    <property type="entry name" value="OS04G0600100 PROTEIN"/>
    <property type="match status" value="1"/>
</dbReference>
<gene>
    <name evidence="3" type="ORF">TrLO_g3466</name>
</gene>
<keyword evidence="1" id="KW-0472">Membrane</keyword>
<comment type="caution">
    <text evidence="3">The sequence shown here is derived from an EMBL/GenBank/DDBJ whole genome shotgun (WGS) entry which is preliminary data.</text>
</comment>
<dbReference type="Proteomes" id="UP001165122">
    <property type="component" value="Unassembled WGS sequence"/>
</dbReference>
<dbReference type="AlphaFoldDB" id="A0A9W6ZDT8"/>
<keyword evidence="2" id="KW-0732">Signal</keyword>
<dbReference type="PANTHER" id="PTHR34370:SF1">
    <property type="entry name" value="OS04G0600100 PROTEIN"/>
    <property type="match status" value="1"/>
</dbReference>
<feature type="transmembrane region" description="Helical" evidence="1">
    <location>
        <begin position="107"/>
        <end position="132"/>
    </location>
</feature>